<dbReference type="PROSITE" id="PS51257">
    <property type="entry name" value="PROKAR_LIPOPROTEIN"/>
    <property type="match status" value="1"/>
</dbReference>
<comment type="caution">
    <text evidence="1">The sequence shown here is derived from an EMBL/GenBank/DDBJ whole genome shotgun (WGS) entry which is preliminary data.</text>
</comment>
<gene>
    <name evidence="1" type="ORF">ISP14_17220</name>
</gene>
<dbReference type="EMBL" id="JADIKL010000013">
    <property type="protein sequence ID" value="MFK2932528.1"/>
    <property type="molecule type" value="Genomic_DNA"/>
</dbReference>
<proteinExistence type="predicted"/>
<evidence type="ECO:0000313" key="1">
    <source>
        <dbReference type="EMBL" id="MFK2932528.1"/>
    </source>
</evidence>
<sequence length="179" mass="18933">MKAFLGACCIVLLLAGCSVPRAIREGGPMPGQRVDPVGKVLILGVKDGQEQGQSPAQGSGQELVDSLRKVLAEHSVPLSTTPAQALPAGFDEAVSGGWNYVLKGEITHWEDNATAWSGKGDKLFISVELYDAKTKQLVAAATEQRTATGFTFVSGTPDRFMDEVSVGALSKIYGWPIAK</sequence>
<accession>A0ABW8KK99</accession>
<name>A0ABW8KK99_9GAMM</name>
<evidence type="ECO:0000313" key="2">
    <source>
        <dbReference type="Proteomes" id="UP001620397"/>
    </source>
</evidence>
<protein>
    <submittedName>
        <fullName evidence="1">DUF4823 domain-containing protein</fullName>
    </submittedName>
</protein>
<organism evidence="1 2">
    <name type="scientific">Dyella agri</name>
    <dbReference type="NCBI Taxonomy" id="1926869"/>
    <lineage>
        <taxon>Bacteria</taxon>
        <taxon>Pseudomonadati</taxon>
        <taxon>Pseudomonadota</taxon>
        <taxon>Gammaproteobacteria</taxon>
        <taxon>Lysobacterales</taxon>
        <taxon>Rhodanobacteraceae</taxon>
        <taxon>Dyella</taxon>
    </lineage>
</organism>
<dbReference type="RefSeq" id="WP_404542265.1">
    <property type="nucleotide sequence ID" value="NZ_JADIKL010000013.1"/>
</dbReference>
<reference evidence="1 2" key="1">
    <citation type="submission" date="2020-10" db="EMBL/GenBank/DDBJ databases">
        <title>Phylogeny of dyella-like bacteria.</title>
        <authorList>
            <person name="Fu J."/>
        </authorList>
    </citation>
    <scope>NUCLEOTIDE SEQUENCE [LARGE SCALE GENOMIC DNA]</scope>
    <source>
        <strain evidence="1 2">DKC-1</strain>
    </source>
</reference>
<keyword evidence="2" id="KW-1185">Reference proteome</keyword>
<dbReference type="Proteomes" id="UP001620397">
    <property type="component" value="Unassembled WGS sequence"/>
</dbReference>